<protein>
    <recommendedName>
        <fullName evidence="1">ribose-phosphate diphosphokinase</fullName>
        <ecNumber evidence="1">2.7.6.1</ecNumber>
    </recommendedName>
</protein>
<dbReference type="InterPro" id="IPR000836">
    <property type="entry name" value="PRTase_dom"/>
</dbReference>
<dbReference type="PANTHER" id="PTHR10210">
    <property type="entry name" value="RIBOSE-PHOSPHATE DIPHOSPHOKINASE FAMILY MEMBER"/>
    <property type="match status" value="1"/>
</dbReference>
<name>A0A2M7XC80_9BACT</name>
<sequence length="363" mass="39845">MTDTRGPWNQHGGLTLIPLRGYEKSAERLKAAIEAQSQRDDSLSTPVDIARPTFGTYANGEPDIQLDKKHVGGHDCVILTSGPGTIQMISDLMWTLAFVAARRASRVMVVTGYFPLGRSDKDEGHLRLTTPPMLVGMMKAVATLPSGTPVLDRIVCADPHSPQITMAGGSGFVTPIILSRRLLSPIVTEAQALNPRICLAFPDDGAAKRFESAILRISQDLGIEIPMVYGIKRRDIRTGKSQLIAMYGDLEALPGSVVIMLDDEIATGGSVIDMGRMLKDTYRAHTVWAGVTHGVFAGSAVERFMAEDSPVQRLITMDTIGAHNRPELVPMLERGLLQTHSWEPDLARVIYHHHWNENIREVR</sequence>
<evidence type="ECO:0000256" key="1">
    <source>
        <dbReference type="ARBA" id="ARBA00013247"/>
    </source>
</evidence>
<accession>A0A2M7XC80</accession>
<keyword evidence="5" id="KW-0067">ATP-binding</keyword>
<dbReference type="InterPro" id="IPR005946">
    <property type="entry name" value="Rib-P_diPkinase"/>
</dbReference>
<dbReference type="EMBL" id="PFWU01000033">
    <property type="protein sequence ID" value="PJA45497.1"/>
    <property type="molecule type" value="Genomic_DNA"/>
</dbReference>
<dbReference type="GO" id="GO:0000287">
    <property type="term" value="F:magnesium ion binding"/>
    <property type="evidence" value="ECO:0007669"/>
    <property type="project" value="InterPro"/>
</dbReference>
<evidence type="ECO:0000256" key="2">
    <source>
        <dbReference type="ARBA" id="ARBA00022679"/>
    </source>
</evidence>
<keyword evidence="2" id="KW-0808">Transferase</keyword>
<dbReference type="GO" id="GO:0005524">
    <property type="term" value="F:ATP binding"/>
    <property type="evidence" value="ECO:0007669"/>
    <property type="project" value="UniProtKB-KW"/>
</dbReference>
<evidence type="ECO:0000256" key="5">
    <source>
        <dbReference type="ARBA" id="ARBA00022840"/>
    </source>
</evidence>
<organism evidence="7 8">
    <name type="scientific">Candidatus Uhrbacteria bacterium CG_4_9_14_3_um_filter_50_9</name>
    <dbReference type="NCBI Taxonomy" id="1975035"/>
    <lineage>
        <taxon>Bacteria</taxon>
        <taxon>Candidatus Uhriibacteriota</taxon>
    </lineage>
</organism>
<evidence type="ECO:0000256" key="4">
    <source>
        <dbReference type="ARBA" id="ARBA00022777"/>
    </source>
</evidence>
<dbReference type="GO" id="GO:0006164">
    <property type="term" value="P:purine nucleotide biosynthetic process"/>
    <property type="evidence" value="ECO:0007669"/>
    <property type="project" value="TreeGrafter"/>
</dbReference>
<evidence type="ECO:0000256" key="6">
    <source>
        <dbReference type="ARBA" id="ARBA00049535"/>
    </source>
</evidence>
<dbReference type="Proteomes" id="UP000229385">
    <property type="component" value="Unassembled WGS sequence"/>
</dbReference>
<comment type="catalytic activity">
    <reaction evidence="6">
        <text>D-ribose 5-phosphate + ATP = 5-phospho-alpha-D-ribose 1-diphosphate + AMP + H(+)</text>
        <dbReference type="Rhea" id="RHEA:15609"/>
        <dbReference type="ChEBI" id="CHEBI:15378"/>
        <dbReference type="ChEBI" id="CHEBI:30616"/>
        <dbReference type="ChEBI" id="CHEBI:58017"/>
        <dbReference type="ChEBI" id="CHEBI:78346"/>
        <dbReference type="ChEBI" id="CHEBI:456215"/>
        <dbReference type="EC" id="2.7.6.1"/>
    </reaction>
</comment>
<gene>
    <name evidence="7" type="ORF">CO174_02880</name>
</gene>
<dbReference type="SUPFAM" id="SSF53271">
    <property type="entry name" value="PRTase-like"/>
    <property type="match status" value="2"/>
</dbReference>
<dbReference type="GO" id="GO:0002189">
    <property type="term" value="C:ribose phosphate diphosphokinase complex"/>
    <property type="evidence" value="ECO:0007669"/>
    <property type="project" value="TreeGrafter"/>
</dbReference>
<evidence type="ECO:0000256" key="3">
    <source>
        <dbReference type="ARBA" id="ARBA00022741"/>
    </source>
</evidence>
<dbReference type="EC" id="2.7.6.1" evidence="1"/>
<dbReference type="CDD" id="cd06223">
    <property type="entry name" value="PRTases_typeI"/>
    <property type="match status" value="1"/>
</dbReference>
<dbReference type="GO" id="GO:0016301">
    <property type="term" value="F:kinase activity"/>
    <property type="evidence" value="ECO:0007669"/>
    <property type="project" value="UniProtKB-KW"/>
</dbReference>
<evidence type="ECO:0000313" key="8">
    <source>
        <dbReference type="Proteomes" id="UP000229385"/>
    </source>
</evidence>
<dbReference type="GO" id="GO:0006015">
    <property type="term" value="P:5-phosphoribose 1-diphosphate biosynthetic process"/>
    <property type="evidence" value="ECO:0007669"/>
    <property type="project" value="TreeGrafter"/>
</dbReference>
<dbReference type="AlphaFoldDB" id="A0A2M7XC80"/>
<keyword evidence="3" id="KW-0547">Nucleotide-binding</keyword>
<keyword evidence="4" id="KW-0418">Kinase</keyword>
<proteinExistence type="predicted"/>
<comment type="caution">
    <text evidence="7">The sequence shown here is derived from an EMBL/GenBank/DDBJ whole genome shotgun (WGS) entry which is preliminary data.</text>
</comment>
<reference evidence="8" key="1">
    <citation type="submission" date="2017-09" db="EMBL/GenBank/DDBJ databases">
        <title>Depth-based differentiation of microbial function through sediment-hosted aquifers and enrichment of novel symbionts in the deep terrestrial subsurface.</title>
        <authorList>
            <person name="Probst A.J."/>
            <person name="Ladd B."/>
            <person name="Jarett J.K."/>
            <person name="Geller-Mcgrath D.E."/>
            <person name="Sieber C.M.K."/>
            <person name="Emerson J.B."/>
            <person name="Anantharaman K."/>
            <person name="Thomas B.C."/>
            <person name="Malmstrom R."/>
            <person name="Stieglmeier M."/>
            <person name="Klingl A."/>
            <person name="Woyke T."/>
            <person name="Ryan C.M."/>
            <person name="Banfield J.F."/>
        </authorList>
    </citation>
    <scope>NUCLEOTIDE SEQUENCE [LARGE SCALE GENOMIC DNA]</scope>
</reference>
<evidence type="ECO:0000313" key="7">
    <source>
        <dbReference type="EMBL" id="PJA45497.1"/>
    </source>
</evidence>
<dbReference type="InterPro" id="IPR029057">
    <property type="entry name" value="PRTase-like"/>
</dbReference>
<dbReference type="PANTHER" id="PTHR10210:SF32">
    <property type="entry name" value="RIBOSE-PHOSPHATE PYROPHOSPHOKINASE 2"/>
    <property type="match status" value="1"/>
</dbReference>
<dbReference type="GO" id="GO:0005737">
    <property type="term" value="C:cytoplasm"/>
    <property type="evidence" value="ECO:0007669"/>
    <property type="project" value="TreeGrafter"/>
</dbReference>
<dbReference type="Gene3D" id="3.40.50.2020">
    <property type="match status" value="2"/>
</dbReference>
<dbReference type="GO" id="GO:0004749">
    <property type="term" value="F:ribose phosphate diphosphokinase activity"/>
    <property type="evidence" value="ECO:0007669"/>
    <property type="project" value="UniProtKB-EC"/>
</dbReference>